<dbReference type="AlphaFoldDB" id="A0A4R3KGP7"/>
<name>A0A4R3KGP7_9FIRM</name>
<comment type="caution">
    <text evidence="1">The sequence shown here is derived from an EMBL/GenBank/DDBJ whole genome shotgun (WGS) entry which is preliminary data.</text>
</comment>
<dbReference type="EMBL" id="SMAA01000001">
    <property type="protein sequence ID" value="TCS81841.1"/>
    <property type="molecule type" value="Genomic_DNA"/>
</dbReference>
<gene>
    <name evidence="1" type="ORF">EDC37_10112</name>
</gene>
<reference evidence="1 2" key="1">
    <citation type="submission" date="2019-03" db="EMBL/GenBank/DDBJ databases">
        <title>Genomic Encyclopedia of Type Strains, Phase IV (KMG-IV): sequencing the most valuable type-strain genomes for metagenomic binning, comparative biology and taxonomic classification.</title>
        <authorList>
            <person name="Goeker M."/>
        </authorList>
    </citation>
    <scope>NUCLEOTIDE SEQUENCE [LARGE SCALE GENOMIC DNA]</scope>
    <source>
        <strain evidence="1 2">DSM 20467</strain>
    </source>
</reference>
<dbReference type="OrthoDB" id="3043086at2"/>
<organism evidence="1 2">
    <name type="scientific">Pectinatus cerevisiiphilus</name>
    <dbReference type="NCBI Taxonomy" id="86956"/>
    <lineage>
        <taxon>Bacteria</taxon>
        <taxon>Bacillati</taxon>
        <taxon>Bacillota</taxon>
        <taxon>Negativicutes</taxon>
        <taxon>Selenomonadales</taxon>
        <taxon>Selenomonadaceae</taxon>
        <taxon>Pectinatus</taxon>
    </lineage>
</organism>
<evidence type="ECO:0000313" key="2">
    <source>
        <dbReference type="Proteomes" id="UP000295188"/>
    </source>
</evidence>
<sequence length="252" mass="30066">MWLKKNLYLQSIQSILDYQKNLRRKIYEHYQFPELTQIKHITVGRQVELIVYVEYFSKWERALLDYGGEHDNFKKYYPLILNIIQKHILPQKEKDYAAHIRYFHLFKPCSRQILSYSISLTVYDDNIFKHLTKGQGSSDDSLAADISRYYREQNQRGPEWVTVVSLDKTFIAIIISGVTSPFWYRYQQISPESKIFFKNAIKQLSREAIDIAFKNHNLAGTRILFSDFQWEKDAIFIVAIRDMESWEKLLSI</sequence>
<dbReference type="RefSeq" id="WP_132546831.1">
    <property type="nucleotide sequence ID" value="NZ_SMAA01000001.1"/>
</dbReference>
<proteinExistence type="predicted"/>
<accession>A0A4R3KGP7</accession>
<keyword evidence="2" id="KW-1185">Reference proteome</keyword>
<dbReference type="Proteomes" id="UP000295188">
    <property type="component" value="Unassembled WGS sequence"/>
</dbReference>
<protein>
    <submittedName>
        <fullName evidence="1">Uncharacterized protein</fullName>
    </submittedName>
</protein>
<evidence type="ECO:0000313" key="1">
    <source>
        <dbReference type="EMBL" id="TCS81841.1"/>
    </source>
</evidence>